<dbReference type="Gene3D" id="3.20.20.120">
    <property type="entry name" value="Enolase-like C-terminal domain"/>
    <property type="match status" value="1"/>
</dbReference>
<dbReference type="GO" id="GO:0016052">
    <property type="term" value="P:carbohydrate catabolic process"/>
    <property type="evidence" value="ECO:0007669"/>
    <property type="project" value="TreeGrafter"/>
</dbReference>
<dbReference type="CDD" id="cd03316">
    <property type="entry name" value="MR_like"/>
    <property type="match status" value="1"/>
</dbReference>
<dbReference type="SUPFAM" id="SSF54826">
    <property type="entry name" value="Enolase N-terminal domain-like"/>
    <property type="match status" value="1"/>
</dbReference>
<dbReference type="InterPro" id="IPR036849">
    <property type="entry name" value="Enolase-like_C_sf"/>
</dbReference>
<keyword evidence="3" id="KW-0460">Magnesium</keyword>
<dbReference type="PANTHER" id="PTHR13794:SF58">
    <property type="entry name" value="MITOCHONDRIAL ENOLASE SUPERFAMILY MEMBER 1"/>
    <property type="match status" value="1"/>
</dbReference>
<evidence type="ECO:0000256" key="1">
    <source>
        <dbReference type="ARBA" id="ARBA00001946"/>
    </source>
</evidence>
<dbReference type="Proteomes" id="UP000199382">
    <property type="component" value="Unassembled WGS sequence"/>
</dbReference>
<organism evidence="6 7">
    <name type="scientific">Aliiruegeria lutimaris</name>
    <dbReference type="NCBI Taxonomy" id="571298"/>
    <lineage>
        <taxon>Bacteria</taxon>
        <taxon>Pseudomonadati</taxon>
        <taxon>Pseudomonadota</taxon>
        <taxon>Alphaproteobacteria</taxon>
        <taxon>Rhodobacterales</taxon>
        <taxon>Roseobacteraceae</taxon>
        <taxon>Aliiruegeria</taxon>
    </lineage>
</organism>
<dbReference type="InterPro" id="IPR029065">
    <property type="entry name" value="Enolase_C-like"/>
</dbReference>
<dbReference type="InterPro" id="IPR013342">
    <property type="entry name" value="Mandelate_racemase_C"/>
</dbReference>
<sequence length="401" mass="43772">MTLDLSSRRIQTRPPLAGTDRGAASQDALTGLRVSHVVAPLKAALSDAKVLTGRQTPLVQFDLLVVEAQSETGATGMGYSYTLRAGGPGMFSLACEIAPRILGEDPNDIGRLWEKLRWQVNSLGRGGMAFQTIAAFDTALWDMKARRAGLPLTKLLGAHRDHVRIYNSEGQYLQASIDEIKAAADRSLALGMGGIKLKVGQPDGQEDLRRIDALRTHLPDDVAMMVDANQQWDRTYALQFGRIVDELGLAFIEEPLDALDFEGHAMLARELATPIATGEMLTSLADAVQLMRAGGCDIAQFDAPRIGGISPFLKAMSFAEELRVDIAPHWMMELQVHLAAAYLQEPWVEHFFSLEPVFNERLEIANGRVAVPSRPGLGLSLSDAARDWTVSRSAFGEISRL</sequence>
<comment type="cofactor">
    <cofactor evidence="1">
        <name>Mg(2+)</name>
        <dbReference type="ChEBI" id="CHEBI:18420"/>
    </cofactor>
</comment>
<keyword evidence="2" id="KW-0479">Metal-binding</keyword>
<dbReference type="InterPro" id="IPR013341">
    <property type="entry name" value="Mandelate_racemase_N_dom"/>
</dbReference>
<dbReference type="PANTHER" id="PTHR13794">
    <property type="entry name" value="ENOLASE SUPERFAMILY, MANDELATE RACEMASE"/>
    <property type="match status" value="1"/>
</dbReference>
<reference evidence="6 7" key="1">
    <citation type="submission" date="2016-10" db="EMBL/GenBank/DDBJ databases">
        <authorList>
            <person name="de Groot N.N."/>
        </authorList>
    </citation>
    <scope>NUCLEOTIDE SEQUENCE [LARGE SCALE GENOMIC DNA]</scope>
    <source>
        <strain evidence="6 7">DSM 25294</strain>
    </source>
</reference>
<keyword evidence="7" id="KW-1185">Reference proteome</keyword>
<dbReference type="AlphaFoldDB" id="A0A1G8RHW2"/>
<evidence type="ECO:0000313" key="7">
    <source>
        <dbReference type="Proteomes" id="UP000199382"/>
    </source>
</evidence>
<dbReference type="SUPFAM" id="SSF51604">
    <property type="entry name" value="Enolase C-terminal domain-like"/>
    <property type="match status" value="1"/>
</dbReference>
<dbReference type="SFLD" id="SFLDS00001">
    <property type="entry name" value="Enolase"/>
    <property type="match status" value="1"/>
</dbReference>
<name>A0A1G8RHW2_9RHOB</name>
<dbReference type="Pfam" id="PF02746">
    <property type="entry name" value="MR_MLE_N"/>
    <property type="match status" value="1"/>
</dbReference>
<accession>A0A1G8RHW2</accession>
<evidence type="ECO:0000259" key="5">
    <source>
        <dbReference type="SMART" id="SM00922"/>
    </source>
</evidence>
<dbReference type="OrthoDB" id="9802699at2"/>
<evidence type="ECO:0000313" key="6">
    <source>
        <dbReference type="EMBL" id="SDJ16587.1"/>
    </source>
</evidence>
<dbReference type="SFLD" id="SFLDG00179">
    <property type="entry name" value="mandelate_racemase"/>
    <property type="match status" value="1"/>
</dbReference>
<dbReference type="NCBIfam" id="NF047820">
    <property type="entry name" value="TalGalacDh"/>
    <property type="match status" value="1"/>
</dbReference>
<dbReference type="GO" id="GO:0016836">
    <property type="term" value="F:hydro-lyase activity"/>
    <property type="evidence" value="ECO:0007669"/>
    <property type="project" value="TreeGrafter"/>
</dbReference>
<protein>
    <submittedName>
        <fullName evidence="6">Galactarate dehydratase /L-talarate dehydratase</fullName>
    </submittedName>
</protein>
<proteinExistence type="predicted"/>
<dbReference type="EMBL" id="FNEK01000013">
    <property type="protein sequence ID" value="SDJ16587.1"/>
    <property type="molecule type" value="Genomic_DNA"/>
</dbReference>
<dbReference type="Gene3D" id="3.30.390.10">
    <property type="entry name" value="Enolase-like, N-terminal domain"/>
    <property type="match status" value="1"/>
</dbReference>
<feature type="region of interest" description="Disordered" evidence="4">
    <location>
        <begin position="1"/>
        <end position="24"/>
    </location>
</feature>
<feature type="domain" description="Mandelate racemase/muconate lactonizing enzyme C-terminal" evidence="5">
    <location>
        <begin position="177"/>
        <end position="274"/>
    </location>
</feature>
<dbReference type="STRING" id="571298.SAMN04488026_101323"/>
<evidence type="ECO:0000256" key="3">
    <source>
        <dbReference type="ARBA" id="ARBA00022842"/>
    </source>
</evidence>
<dbReference type="GO" id="GO:0000287">
    <property type="term" value="F:magnesium ion binding"/>
    <property type="evidence" value="ECO:0007669"/>
    <property type="project" value="TreeGrafter"/>
</dbReference>
<evidence type="ECO:0000256" key="4">
    <source>
        <dbReference type="SAM" id="MobiDB-lite"/>
    </source>
</evidence>
<dbReference type="SMART" id="SM00922">
    <property type="entry name" value="MR_MLE"/>
    <property type="match status" value="1"/>
</dbReference>
<dbReference type="Pfam" id="PF13378">
    <property type="entry name" value="MR_MLE_C"/>
    <property type="match status" value="1"/>
</dbReference>
<dbReference type="RefSeq" id="WP_093153307.1">
    <property type="nucleotide sequence ID" value="NZ_FNEK01000013.1"/>
</dbReference>
<dbReference type="InterPro" id="IPR046945">
    <property type="entry name" value="RHMD-like"/>
</dbReference>
<gene>
    <name evidence="6" type="ORF">SAMN04488026_101323</name>
</gene>
<evidence type="ECO:0000256" key="2">
    <source>
        <dbReference type="ARBA" id="ARBA00022723"/>
    </source>
</evidence>
<dbReference type="InterPro" id="IPR029017">
    <property type="entry name" value="Enolase-like_N"/>
</dbReference>